<organism evidence="1 2">
    <name type="scientific">Ureibacillus acetophenoni</name>
    <dbReference type="NCBI Taxonomy" id="614649"/>
    <lineage>
        <taxon>Bacteria</taxon>
        <taxon>Bacillati</taxon>
        <taxon>Bacillota</taxon>
        <taxon>Bacilli</taxon>
        <taxon>Bacillales</taxon>
        <taxon>Caryophanaceae</taxon>
        <taxon>Ureibacillus</taxon>
    </lineage>
</organism>
<dbReference type="Proteomes" id="UP000219252">
    <property type="component" value="Unassembled WGS sequence"/>
</dbReference>
<evidence type="ECO:0000313" key="2">
    <source>
        <dbReference type="Proteomes" id="UP000219252"/>
    </source>
</evidence>
<keyword evidence="2" id="KW-1185">Reference proteome</keyword>
<gene>
    <name evidence="1" type="ORF">SAMN05877842_1353</name>
</gene>
<dbReference type="EMBL" id="OBQC01000035">
    <property type="protein sequence ID" value="SOC45106.1"/>
    <property type="molecule type" value="Genomic_DNA"/>
</dbReference>
<sequence length="64" mass="7344">MTRPKLNIIPVKLEPSKEMQEKPTIINHEPICIIKASEVEIKFYKGVNESIIQTIIKELNIVEA</sequence>
<proteinExistence type="predicted"/>
<evidence type="ECO:0000313" key="1">
    <source>
        <dbReference type="EMBL" id="SOC45106.1"/>
    </source>
</evidence>
<dbReference type="RefSeq" id="WP_097151302.1">
    <property type="nucleotide sequence ID" value="NZ_OBQC01000035.1"/>
</dbReference>
<dbReference type="AlphaFoldDB" id="A0A285UWL0"/>
<reference evidence="2" key="1">
    <citation type="submission" date="2017-08" db="EMBL/GenBank/DDBJ databases">
        <authorList>
            <person name="Varghese N."/>
            <person name="Submissions S."/>
        </authorList>
    </citation>
    <scope>NUCLEOTIDE SEQUENCE [LARGE SCALE GENOMIC DNA]</scope>
    <source>
        <strain evidence="2">JC23</strain>
    </source>
</reference>
<name>A0A285UWL0_9BACL</name>
<dbReference type="OrthoDB" id="2736337at2"/>
<accession>A0A285UWL0</accession>
<protein>
    <submittedName>
        <fullName evidence="1">Uncharacterized protein</fullName>
    </submittedName>
</protein>